<sequence>MPDLQDESPTQPHPHPHGRLLIVSNRLPITVTRDKHTGQYTFVKSSGGLVSALSGLSSNLPFVWIGWPGITVAQNDEATVTNSLLNSHASIPVFLPPETAHAHYNGFSNGILWPLFHYHPNELSFNKEHWDGYLDANRRFAERVAKEWREGDTVWVHDFHLMDVPRVLRALLPGKNVRIGFFLHTPFPSSEVYRILPVRKALLKGVLDSDVIGFQTYDYARHFMSSCARILGLHCFPDGIEVEGRKVRVGTWPIGIDPTKFVKGLQSESIQAHIARLRARFKGTKIMLGIDRLDYIKALPQKIHAFSHLLHTHPSLQSKVVLIQIAVPSREDVLEYQNLDRVVNGLVGKVNGRYGSVEFVPIHYVHKGVGFEELVALYAVADVCVVSSTRDGMNLVSYEYIASQEGQCGVLVLSEFCGAAQSLNGAIIVNPWNTEELAQAMYDALTMPQKQKETSYAKLNRYVHKYTAERWGSSFVNELRSLPSSYNGTQLTKLTTQVVVDKFLRSRKKKVFFIDYDGTLTINHSLPEFSSPPKAIRTLVKRLTSLPDTFVYIFSGRSRAYLDSWFTDISVGLCAEHGCFYRHPPSKFDDSLLDYLEPEGGAAPLSPYTSPNTLITTIPQTNSFQNIPALGETMLASSPRPLKSLGSLIASPLPYSPLMRHISPLKLAATGGQTTPSPKLGSSLGSTLKPTPRRLQHGWLALVDDQQDNTAWTHEIRPLFQYYTERTPGSFIEEKEVNLTWHYRNSDPEFGMWQAAELHVNLEQILNHVAVSVILGNKTVEVRPSMVDKASAARSVVHDLGVMGVGVDFFCCIGDGKTDEVVFQYLNDAFGGDGSGEEVVTCTVGRKQTEAKWVLEGVKEVEGFLGEFCDVVFEMTGVGVGGVEAGKKSLDALGGVGLGVVDVE</sequence>
<dbReference type="GO" id="GO:0005992">
    <property type="term" value="P:trehalose biosynthetic process"/>
    <property type="evidence" value="ECO:0007669"/>
    <property type="project" value="InterPro"/>
</dbReference>
<comment type="caution">
    <text evidence="10">The sequence shown here is derived from an EMBL/GenBank/DDBJ whole genome shotgun (WGS) entry which is preliminary data.</text>
</comment>
<evidence type="ECO:0000256" key="4">
    <source>
        <dbReference type="ARBA" id="ARBA00012538"/>
    </source>
</evidence>
<dbReference type="EC" id="2.4.1.15" evidence="4"/>
<organism evidence="10 11">
    <name type="scientific">Rhizoclosmatium globosum</name>
    <dbReference type="NCBI Taxonomy" id="329046"/>
    <lineage>
        <taxon>Eukaryota</taxon>
        <taxon>Fungi</taxon>
        <taxon>Fungi incertae sedis</taxon>
        <taxon>Chytridiomycota</taxon>
        <taxon>Chytridiomycota incertae sedis</taxon>
        <taxon>Chytridiomycetes</taxon>
        <taxon>Chytridiales</taxon>
        <taxon>Chytriomycetaceae</taxon>
        <taxon>Rhizoclosmatium</taxon>
    </lineage>
</organism>
<comment type="similarity">
    <text evidence="3">Belongs to the glycosyltransferase 20 family.</text>
</comment>
<dbReference type="OrthoDB" id="755951at2759"/>
<protein>
    <recommendedName>
        <fullName evidence="4">alpha,alpha-trehalose-phosphate synthase (UDP-forming)</fullName>
        <ecNumber evidence="4">2.4.1.15</ecNumber>
    </recommendedName>
    <alternativeName>
        <fullName evidence="8">UDP-glucose-glucosephosphate glucosyltransferase</fullName>
    </alternativeName>
</protein>
<dbReference type="CDD" id="cd03788">
    <property type="entry name" value="GT20_TPS"/>
    <property type="match status" value="1"/>
</dbReference>
<dbReference type="GO" id="GO:0004805">
    <property type="term" value="F:trehalose-phosphatase activity"/>
    <property type="evidence" value="ECO:0007669"/>
    <property type="project" value="TreeGrafter"/>
</dbReference>
<evidence type="ECO:0000256" key="3">
    <source>
        <dbReference type="ARBA" id="ARBA00008799"/>
    </source>
</evidence>
<dbReference type="GO" id="GO:0005829">
    <property type="term" value="C:cytosol"/>
    <property type="evidence" value="ECO:0007669"/>
    <property type="project" value="TreeGrafter"/>
</dbReference>
<keyword evidence="5" id="KW-0328">Glycosyltransferase</keyword>
<proteinExistence type="inferred from homology"/>
<dbReference type="PANTHER" id="PTHR10788">
    <property type="entry name" value="TREHALOSE-6-PHOSPHATE SYNTHASE"/>
    <property type="match status" value="1"/>
</dbReference>
<evidence type="ECO:0000256" key="5">
    <source>
        <dbReference type="ARBA" id="ARBA00022676"/>
    </source>
</evidence>
<dbReference type="InterPro" id="IPR001830">
    <property type="entry name" value="Glyco_trans_20"/>
</dbReference>
<keyword evidence="11" id="KW-1185">Reference proteome</keyword>
<evidence type="ECO:0000256" key="1">
    <source>
        <dbReference type="ARBA" id="ARBA00005409"/>
    </source>
</evidence>
<comment type="pathway">
    <text evidence="7">Carbohydrate biosynthesis.</text>
</comment>
<dbReference type="Gene3D" id="3.40.50.1000">
    <property type="entry name" value="HAD superfamily/HAD-like"/>
    <property type="match status" value="2"/>
</dbReference>
<dbReference type="InterPro" id="IPR023214">
    <property type="entry name" value="HAD_sf"/>
</dbReference>
<keyword evidence="6" id="KW-0808">Transferase</keyword>
<dbReference type="NCBIfam" id="TIGR00685">
    <property type="entry name" value="T6PP"/>
    <property type="match status" value="1"/>
</dbReference>
<dbReference type="STRING" id="329046.A0A1Y2B0J2"/>
<dbReference type="PANTHER" id="PTHR10788:SF106">
    <property type="entry name" value="BCDNA.GH08860"/>
    <property type="match status" value="1"/>
</dbReference>
<comment type="catalytic activity">
    <reaction evidence="9">
        <text>D-glucose 6-phosphate + UDP-alpha-D-glucose = alpha,alpha-trehalose 6-phosphate + UDP + H(+)</text>
        <dbReference type="Rhea" id="RHEA:18889"/>
        <dbReference type="ChEBI" id="CHEBI:15378"/>
        <dbReference type="ChEBI" id="CHEBI:58223"/>
        <dbReference type="ChEBI" id="CHEBI:58429"/>
        <dbReference type="ChEBI" id="CHEBI:58885"/>
        <dbReference type="ChEBI" id="CHEBI:61548"/>
        <dbReference type="EC" id="2.4.1.15"/>
    </reaction>
</comment>
<reference evidence="10 11" key="1">
    <citation type="submission" date="2016-07" db="EMBL/GenBank/DDBJ databases">
        <title>Pervasive Adenine N6-methylation of Active Genes in Fungi.</title>
        <authorList>
            <consortium name="DOE Joint Genome Institute"/>
            <person name="Mondo S.J."/>
            <person name="Dannebaum R.O."/>
            <person name="Kuo R.C."/>
            <person name="Labutti K."/>
            <person name="Haridas S."/>
            <person name="Kuo A."/>
            <person name="Salamov A."/>
            <person name="Ahrendt S.R."/>
            <person name="Lipzen A."/>
            <person name="Sullivan W."/>
            <person name="Andreopoulos W.B."/>
            <person name="Clum A."/>
            <person name="Lindquist E."/>
            <person name="Daum C."/>
            <person name="Ramamoorthy G.K."/>
            <person name="Gryganskyi A."/>
            <person name="Culley D."/>
            <person name="Magnuson J.K."/>
            <person name="James T.Y."/>
            <person name="O'Malley M.A."/>
            <person name="Stajich J.E."/>
            <person name="Spatafora J.W."/>
            <person name="Visel A."/>
            <person name="Grigoriev I.V."/>
        </authorList>
    </citation>
    <scope>NUCLEOTIDE SEQUENCE [LARGE SCALE GENOMIC DNA]</scope>
    <source>
        <strain evidence="10 11">JEL800</strain>
    </source>
</reference>
<dbReference type="SUPFAM" id="SSF56784">
    <property type="entry name" value="HAD-like"/>
    <property type="match status" value="1"/>
</dbReference>
<dbReference type="Pfam" id="PF00982">
    <property type="entry name" value="Glyco_transf_20"/>
    <property type="match status" value="1"/>
</dbReference>
<comment type="similarity">
    <text evidence="2">In the C-terminal section; belongs to the trehalose phosphatase family.</text>
</comment>
<dbReference type="InterPro" id="IPR036412">
    <property type="entry name" value="HAD-like_sf"/>
</dbReference>
<dbReference type="EMBL" id="MCGO01000101">
    <property type="protein sequence ID" value="ORY27605.1"/>
    <property type="molecule type" value="Genomic_DNA"/>
</dbReference>
<dbReference type="AlphaFoldDB" id="A0A1Y2B0J2"/>
<evidence type="ECO:0000313" key="10">
    <source>
        <dbReference type="EMBL" id="ORY27605.1"/>
    </source>
</evidence>
<dbReference type="FunFam" id="3.40.50.2000:FF:000035">
    <property type="entry name" value="Trehalose-6-phosphate synthase"/>
    <property type="match status" value="1"/>
</dbReference>
<dbReference type="Proteomes" id="UP000193642">
    <property type="component" value="Unassembled WGS sequence"/>
</dbReference>
<evidence type="ECO:0000256" key="9">
    <source>
        <dbReference type="ARBA" id="ARBA00048039"/>
    </source>
</evidence>
<evidence type="ECO:0000256" key="8">
    <source>
        <dbReference type="ARBA" id="ARBA00029654"/>
    </source>
</evidence>
<name>A0A1Y2B0J2_9FUNG</name>
<evidence type="ECO:0000313" key="11">
    <source>
        <dbReference type="Proteomes" id="UP000193642"/>
    </source>
</evidence>
<comment type="similarity">
    <text evidence="1">In the N-terminal section; belongs to the glycosyltransferase 20 family.</text>
</comment>
<dbReference type="Gene3D" id="3.40.50.2000">
    <property type="entry name" value="Glycogen Phosphorylase B"/>
    <property type="match status" value="2"/>
</dbReference>
<dbReference type="FunFam" id="3.30.70.1020:FF:000001">
    <property type="entry name" value="Alpha,alpha-trehalose-phosphate synthase [UDP-forming] 1"/>
    <property type="match status" value="1"/>
</dbReference>
<evidence type="ECO:0000256" key="2">
    <source>
        <dbReference type="ARBA" id="ARBA00006330"/>
    </source>
</evidence>
<accession>A0A1Y2B0J2</accession>
<dbReference type="NCBIfam" id="TIGR02400">
    <property type="entry name" value="trehalose_OtsA"/>
    <property type="match status" value="1"/>
</dbReference>
<dbReference type="SUPFAM" id="SSF53756">
    <property type="entry name" value="UDP-Glycosyltransferase/glycogen phosphorylase"/>
    <property type="match status" value="1"/>
</dbReference>
<evidence type="ECO:0000256" key="6">
    <source>
        <dbReference type="ARBA" id="ARBA00022679"/>
    </source>
</evidence>
<dbReference type="Pfam" id="PF02358">
    <property type="entry name" value="Trehalose_PPase"/>
    <property type="match status" value="2"/>
</dbReference>
<evidence type="ECO:0000256" key="7">
    <source>
        <dbReference type="ARBA" id="ARBA00024331"/>
    </source>
</evidence>
<dbReference type="GO" id="GO:0005946">
    <property type="term" value="C:alpha,alpha-trehalose-phosphate synthase complex (UDP-forming)"/>
    <property type="evidence" value="ECO:0007669"/>
    <property type="project" value="TreeGrafter"/>
</dbReference>
<dbReference type="InterPro" id="IPR012766">
    <property type="entry name" value="Trehalose_OtsA"/>
</dbReference>
<gene>
    <name evidence="10" type="ORF">BCR33DRAFT_704439</name>
</gene>
<dbReference type="InterPro" id="IPR003337">
    <property type="entry name" value="Trehalose_PPase"/>
</dbReference>
<dbReference type="FunFam" id="3.40.50.1000:FF:000052">
    <property type="entry name" value="Alpha,alpha-trehalose-phosphate synthase [UDP-forming] 6"/>
    <property type="match status" value="1"/>
</dbReference>
<dbReference type="FunFam" id="3.40.50.2000:FF:000007">
    <property type="entry name" value="Trehalose-6-phosphate synthase"/>
    <property type="match status" value="1"/>
</dbReference>
<dbReference type="GO" id="GO:0003825">
    <property type="term" value="F:alpha,alpha-trehalose-phosphate synthase (UDP-forming) activity"/>
    <property type="evidence" value="ECO:0007669"/>
    <property type="project" value="UniProtKB-EC"/>
</dbReference>